<dbReference type="InterPro" id="IPR052337">
    <property type="entry name" value="SAT4-like"/>
</dbReference>
<feature type="transmembrane region" description="Helical" evidence="7">
    <location>
        <begin position="212"/>
        <end position="232"/>
    </location>
</feature>
<keyword evidence="10" id="KW-1185">Reference proteome</keyword>
<accession>A0A922NH25</accession>
<feature type="compositionally biased region" description="Low complexity" evidence="6">
    <location>
        <begin position="296"/>
        <end position="305"/>
    </location>
</feature>
<gene>
    <name evidence="9" type="ORF">Ptr86124_005826</name>
</gene>
<feature type="transmembrane region" description="Helical" evidence="7">
    <location>
        <begin position="244"/>
        <end position="266"/>
    </location>
</feature>
<evidence type="ECO:0000256" key="7">
    <source>
        <dbReference type="SAM" id="Phobius"/>
    </source>
</evidence>
<comment type="caution">
    <text evidence="9">The sequence shown here is derived from an EMBL/GenBank/DDBJ whole genome shotgun (WGS) entry which is preliminary data.</text>
</comment>
<feature type="region of interest" description="Disordered" evidence="6">
    <location>
        <begin position="281"/>
        <end position="305"/>
    </location>
</feature>
<evidence type="ECO:0000256" key="2">
    <source>
        <dbReference type="ARBA" id="ARBA00022692"/>
    </source>
</evidence>
<feature type="region of interest" description="Disordered" evidence="6">
    <location>
        <begin position="374"/>
        <end position="402"/>
    </location>
</feature>
<dbReference type="OrthoDB" id="3903189at2759"/>
<keyword evidence="2 7" id="KW-0812">Transmembrane</keyword>
<feature type="transmembrane region" description="Helical" evidence="7">
    <location>
        <begin position="101"/>
        <end position="118"/>
    </location>
</feature>
<protein>
    <recommendedName>
        <fullName evidence="8">Rhodopsin domain-containing protein</fullName>
    </recommendedName>
</protein>
<evidence type="ECO:0000256" key="4">
    <source>
        <dbReference type="ARBA" id="ARBA00023136"/>
    </source>
</evidence>
<dbReference type="PANTHER" id="PTHR33048">
    <property type="entry name" value="PTH11-LIKE INTEGRAL MEMBRANE PROTEIN (AFU_ORTHOLOGUE AFUA_5G11245)"/>
    <property type="match status" value="1"/>
</dbReference>
<evidence type="ECO:0000259" key="8">
    <source>
        <dbReference type="Pfam" id="PF20684"/>
    </source>
</evidence>
<evidence type="ECO:0000256" key="5">
    <source>
        <dbReference type="ARBA" id="ARBA00038359"/>
    </source>
</evidence>
<feature type="transmembrane region" description="Helical" evidence="7">
    <location>
        <begin position="12"/>
        <end position="29"/>
    </location>
</feature>
<dbReference type="InterPro" id="IPR049326">
    <property type="entry name" value="Rhodopsin_dom_fungi"/>
</dbReference>
<keyword evidence="3 7" id="KW-1133">Transmembrane helix</keyword>
<organism evidence="9 10">
    <name type="scientific">Pyrenophora tritici-repentis</name>
    <dbReference type="NCBI Taxonomy" id="45151"/>
    <lineage>
        <taxon>Eukaryota</taxon>
        <taxon>Fungi</taxon>
        <taxon>Dikarya</taxon>
        <taxon>Ascomycota</taxon>
        <taxon>Pezizomycotina</taxon>
        <taxon>Dothideomycetes</taxon>
        <taxon>Pleosporomycetidae</taxon>
        <taxon>Pleosporales</taxon>
        <taxon>Pleosporineae</taxon>
        <taxon>Pleosporaceae</taxon>
        <taxon>Pyrenophora</taxon>
    </lineage>
</organism>
<dbReference type="GO" id="GO:0016020">
    <property type="term" value="C:membrane"/>
    <property type="evidence" value="ECO:0007669"/>
    <property type="project" value="UniProtKB-SubCell"/>
</dbReference>
<comment type="subcellular location">
    <subcellularLocation>
        <location evidence="1">Membrane</location>
        <topology evidence="1">Multi-pass membrane protein</topology>
    </subcellularLocation>
</comment>
<proteinExistence type="inferred from homology"/>
<dbReference type="PANTHER" id="PTHR33048:SF149">
    <property type="entry name" value="UBID FAMILY DECARBOXYLASE"/>
    <property type="match status" value="1"/>
</dbReference>
<sequence length="402" mass="45295">MSVPMGVLDPESGIFYGVCWIVVIVRLLSRRLHRGSWKLLQADDYLILVAMATDTVLITIMHEVAKTSSNLIPPGDDVSKYSEAEIHTRIYGSKLVLVVEQMQLITIWLVKACLLIMYNRMTMVLPQHKIVIWTAVYVGISFVVMEVLYLGVWCRPFNQYWAVPPQSKQCSAATNHLITNAVFNITSDLIIILIPMPLLFKVRLPKKTKCILFFIFCIGAFTIVAAALNKYYSFTHPFGTEWTIWYLRESYTAILCANLPLTYPLIQRIFKLRNWNSNTYTGTTPEDRSTTRHHQQSSSQHTRVYWPEPAAVAAEPPHIPRGFRDIFRRTESQEDINGGLGKQRDDCSDDDPQFITSAIEMGDCKGGLRGEGLSEGLSAPASCRTSGSVGEGRGRTVPFHAV</sequence>
<keyword evidence="4 7" id="KW-0472">Membrane</keyword>
<feature type="region of interest" description="Disordered" evidence="6">
    <location>
        <begin position="335"/>
        <end position="354"/>
    </location>
</feature>
<comment type="similarity">
    <text evidence="5">Belongs to the SAT4 family.</text>
</comment>
<feature type="domain" description="Rhodopsin" evidence="8">
    <location>
        <begin position="26"/>
        <end position="268"/>
    </location>
</feature>
<dbReference type="Proteomes" id="UP000249757">
    <property type="component" value="Unassembled WGS sequence"/>
</dbReference>
<evidence type="ECO:0000256" key="1">
    <source>
        <dbReference type="ARBA" id="ARBA00004141"/>
    </source>
</evidence>
<name>A0A922NH25_9PLEO</name>
<feature type="transmembrane region" description="Helical" evidence="7">
    <location>
        <begin position="130"/>
        <end position="152"/>
    </location>
</feature>
<evidence type="ECO:0000313" key="10">
    <source>
        <dbReference type="Proteomes" id="UP000249757"/>
    </source>
</evidence>
<evidence type="ECO:0000256" key="3">
    <source>
        <dbReference type="ARBA" id="ARBA00022989"/>
    </source>
</evidence>
<dbReference type="Pfam" id="PF20684">
    <property type="entry name" value="Fung_rhodopsin"/>
    <property type="match status" value="1"/>
</dbReference>
<reference evidence="10" key="1">
    <citation type="journal article" date="2022" name="Microb. Genom.">
        <title>A global pangenome for the wheat fungal pathogen Pyrenophora tritici-repentis and prediction of effector protein structural homology.</title>
        <authorList>
            <person name="Moolhuijzen P.M."/>
            <person name="See P.T."/>
            <person name="Shi G."/>
            <person name="Powell H.R."/>
            <person name="Cockram J."/>
            <person name="Jorgensen L.N."/>
            <person name="Benslimane H."/>
            <person name="Strelkov S.E."/>
            <person name="Turner J."/>
            <person name="Liu Z."/>
            <person name="Moffat C.S."/>
        </authorList>
    </citation>
    <scope>NUCLEOTIDE SEQUENCE [LARGE SCALE GENOMIC DNA]</scope>
</reference>
<dbReference type="EMBL" id="NRDI02000006">
    <property type="protein sequence ID" value="KAI1515825.1"/>
    <property type="molecule type" value="Genomic_DNA"/>
</dbReference>
<evidence type="ECO:0000256" key="6">
    <source>
        <dbReference type="SAM" id="MobiDB-lite"/>
    </source>
</evidence>
<evidence type="ECO:0000313" key="9">
    <source>
        <dbReference type="EMBL" id="KAI1515825.1"/>
    </source>
</evidence>
<dbReference type="AlphaFoldDB" id="A0A922NH25"/>